<dbReference type="Proteomes" id="UP000287701">
    <property type="component" value="Chromosome"/>
</dbReference>
<evidence type="ECO:0000313" key="1">
    <source>
        <dbReference type="EMBL" id="QAR30532.1"/>
    </source>
</evidence>
<dbReference type="OrthoDB" id="9793188at2"/>
<evidence type="ECO:0008006" key="3">
    <source>
        <dbReference type="Google" id="ProtNLM"/>
    </source>
</evidence>
<protein>
    <recommendedName>
        <fullName evidence="3">DUF2185 domain-containing protein</fullName>
    </recommendedName>
</protein>
<sequence length="94" mass="10965">MKKWLFNDDPNVAVITTKNILSRKMDITRVFHDSDDGMWQFLDSSEDITENDAVIVGLKEIVDLDKTINELHTLPLGWSAYRDDKNSNWMLHRS</sequence>
<accession>A0A410JQV4</accession>
<reference evidence="1 2" key="1">
    <citation type="submission" date="2019-01" db="EMBL/GenBank/DDBJ databases">
        <title>Whole Genome of Ornithobacterium rhinotracheale FARPER-174b.</title>
        <authorList>
            <person name="Tataje-Lavanda L.A."/>
            <person name="Montalvan A."/>
            <person name="Montesinos R."/>
            <person name="Zimic M."/>
            <person name="Fernandez-Sanchez M."/>
            <person name="Fernandez-Diaz M."/>
        </authorList>
    </citation>
    <scope>NUCLEOTIDE SEQUENCE [LARGE SCALE GENOMIC DNA]</scope>
    <source>
        <strain evidence="1 2">FARPER-174b</strain>
    </source>
</reference>
<evidence type="ECO:0000313" key="2">
    <source>
        <dbReference type="Proteomes" id="UP000287701"/>
    </source>
</evidence>
<gene>
    <name evidence="1" type="ORF">EQP59_03760</name>
</gene>
<proteinExistence type="predicted"/>
<dbReference type="RefSeq" id="WP_128501020.1">
    <property type="nucleotide sequence ID" value="NZ_CP035107.1"/>
</dbReference>
<organism evidence="1 2">
    <name type="scientific">Ornithobacterium rhinotracheale</name>
    <dbReference type="NCBI Taxonomy" id="28251"/>
    <lineage>
        <taxon>Bacteria</taxon>
        <taxon>Pseudomonadati</taxon>
        <taxon>Bacteroidota</taxon>
        <taxon>Flavobacteriia</taxon>
        <taxon>Flavobacteriales</taxon>
        <taxon>Weeksellaceae</taxon>
        <taxon>Ornithobacterium</taxon>
    </lineage>
</organism>
<name>A0A410JQV4_ORNRH</name>
<dbReference type="AlphaFoldDB" id="A0A410JQV4"/>
<dbReference type="EMBL" id="CP035107">
    <property type="protein sequence ID" value="QAR30532.1"/>
    <property type="molecule type" value="Genomic_DNA"/>
</dbReference>